<evidence type="ECO:0000313" key="2">
    <source>
        <dbReference type="EMBL" id="CDO96412.1"/>
    </source>
</evidence>
<dbReference type="EMBL" id="CCBQ010000047">
    <property type="protein sequence ID" value="CDO96412.1"/>
    <property type="molecule type" value="Genomic_DNA"/>
</dbReference>
<comment type="caution">
    <text evidence="2">The sequence shown here is derived from an EMBL/GenBank/DDBJ whole genome shotgun (WGS) entry which is preliminary data.</text>
</comment>
<dbReference type="AlphaFoldDB" id="A0A0A8LDK3"/>
<reference evidence="2 3" key="1">
    <citation type="submission" date="2014-03" db="EMBL/GenBank/DDBJ databases">
        <title>The genome of Kluyveromyces dobzhanskii.</title>
        <authorList>
            <person name="Nystedt B."/>
            <person name="Astrom S."/>
        </authorList>
    </citation>
    <scope>NUCLEOTIDE SEQUENCE [LARGE SCALE GENOMIC DNA]</scope>
    <source>
        <strain evidence="2 3">CBS 2104</strain>
    </source>
</reference>
<organism evidence="2 3">
    <name type="scientific">Kluyveromyces dobzhanskii CBS 2104</name>
    <dbReference type="NCBI Taxonomy" id="1427455"/>
    <lineage>
        <taxon>Eukaryota</taxon>
        <taxon>Fungi</taxon>
        <taxon>Dikarya</taxon>
        <taxon>Ascomycota</taxon>
        <taxon>Saccharomycotina</taxon>
        <taxon>Saccharomycetes</taxon>
        <taxon>Saccharomycetales</taxon>
        <taxon>Saccharomycetaceae</taxon>
        <taxon>Kluyveromyces</taxon>
    </lineage>
</organism>
<proteinExistence type="predicted"/>
<evidence type="ECO:0000256" key="1">
    <source>
        <dbReference type="SAM" id="MobiDB-lite"/>
    </source>
</evidence>
<protein>
    <submittedName>
        <fullName evidence="2">WGS project CCBQ000000000 data, contig 00058</fullName>
    </submittedName>
</protein>
<keyword evidence="3" id="KW-1185">Reference proteome</keyword>
<dbReference type="OrthoDB" id="10356779at2759"/>
<evidence type="ECO:0000313" key="3">
    <source>
        <dbReference type="Proteomes" id="UP000031516"/>
    </source>
</evidence>
<name>A0A0A8LDK3_9SACH</name>
<accession>A0A0A8LDK3</accession>
<gene>
    <name evidence="2" type="ORF">KLDO_g4617</name>
</gene>
<sequence length="389" mass="45123">MIIKWESGISKDLADAGFLPSPHTSSTSNVIDITNPRFSRIDIKELKRLHTVHNADLDPDKSPDLPFADHRSNGFVNNPGLLHENEFYPLDPLNCWTHDPESDSHLAYCSIVLREQDDPLLYKIVKHGMNHIQKMYDYETRSEPSGMCITSDHKKYASGLDLVTNWSKELDNEEFFDLGDLTIIACGEITANNGQPPKTKDIENVEVYVCKLNLRYNEEHFIRLLQVEDILFSGLTWEFFAHDLRLGPYSSLDVINRFKRKTARVSFAYNLLWLDKVIFSDHLQLQNYVRDKRNKESCHLRRQENVDETLKRLDSMIQYEPPMQILQIGKDEEFYMSDSELSRIFGLNNSSKSSFSTDDLYFSRRVSHTDTEQTTPEKTFPVSDNLLDL</sequence>
<feature type="region of interest" description="Disordered" evidence="1">
    <location>
        <begin position="367"/>
        <end position="389"/>
    </location>
</feature>
<dbReference type="Proteomes" id="UP000031516">
    <property type="component" value="Unassembled WGS sequence"/>
</dbReference>